<feature type="compositionally biased region" description="Basic and acidic residues" evidence="1">
    <location>
        <begin position="22"/>
        <end position="44"/>
    </location>
</feature>
<name>A0A811U035_CERCA</name>
<keyword evidence="3" id="KW-1185">Reference proteome</keyword>
<dbReference type="Proteomes" id="UP000606786">
    <property type="component" value="Unassembled WGS sequence"/>
</dbReference>
<dbReference type="EMBL" id="CAJHJT010000001">
    <property type="protein sequence ID" value="CAD6991881.1"/>
    <property type="molecule type" value="Genomic_DNA"/>
</dbReference>
<comment type="caution">
    <text evidence="2">The sequence shown here is derived from an EMBL/GenBank/DDBJ whole genome shotgun (WGS) entry which is preliminary data.</text>
</comment>
<reference evidence="2" key="1">
    <citation type="submission" date="2020-11" db="EMBL/GenBank/DDBJ databases">
        <authorList>
            <person name="Whitehead M."/>
        </authorList>
    </citation>
    <scope>NUCLEOTIDE SEQUENCE</scope>
    <source>
        <strain evidence="2">EGII</strain>
    </source>
</reference>
<proteinExistence type="predicted"/>
<accession>A0A811U035</accession>
<sequence>MNNNAAIIVSAQTPIPAKNHSQIKDAKTSRKYRTEQKCFKRTSEHSTTNTNLMYLRELIAFGDMRVTSSKPDQSKNS</sequence>
<organism evidence="2 3">
    <name type="scientific">Ceratitis capitata</name>
    <name type="common">Mediterranean fruit fly</name>
    <name type="synonym">Tephritis capitata</name>
    <dbReference type="NCBI Taxonomy" id="7213"/>
    <lineage>
        <taxon>Eukaryota</taxon>
        <taxon>Metazoa</taxon>
        <taxon>Ecdysozoa</taxon>
        <taxon>Arthropoda</taxon>
        <taxon>Hexapoda</taxon>
        <taxon>Insecta</taxon>
        <taxon>Pterygota</taxon>
        <taxon>Neoptera</taxon>
        <taxon>Endopterygota</taxon>
        <taxon>Diptera</taxon>
        <taxon>Brachycera</taxon>
        <taxon>Muscomorpha</taxon>
        <taxon>Tephritoidea</taxon>
        <taxon>Tephritidae</taxon>
        <taxon>Ceratitis</taxon>
        <taxon>Ceratitis</taxon>
    </lineage>
</organism>
<evidence type="ECO:0000313" key="3">
    <source>
        <dbReference type="Proteomes" id="UP000606786"/>
    </source>
</evidence>
<dbReference type="AlphaFoldDB" id="A0A811U035"/>
<evidence type="ECO:0000256" key="1">
    <source>
        <dbReference type="SAM" id="MobiDB-lite"/>
    </source>
</evidence>
<gene>
    <name evidence="2" type="ORF">CCAP1982_LOCUS772</name>
</gene>
<evidence type="ECO:0000313" key="2">
    <source>
        <dbReference type="EMBL" id="CAD6991881.1"/>
    </source>
</evidence>
<protein>
    <submittedName>
        <fullName evidence="2">(Mediterranean fruit fly) hypothetical protein</fullName>
    </submittedName>
</protein>
<feature type="region of interest" description="Disordered" evidence="1">
    <location>
        <begin position="17"/>
        <end position="45"/>
    </location>
</feature>